<evidence type="ECO:0000313" key="3">
    <source>
        <dbReference type="Proteomes" id="UP000073816"/>
    </source>
</evidence>
<dbReference type="RefSeq" id="WP_067543550.1">
    <property type="nucleotide sequence ID" value="NZ_CP012836.1"/>
</dbReference>
<dbReference type="SUPFAM" id="SSF49299">
    <property type="entry name" value="PKD domain"/>
    <property type="match status" value="1"/>
</dbReference>
<dbReference type="SMART" id="SM00089">
    <property type="entry name" value="PKD"/>
    <property type="match status" value="1"/>
</dbReference>
<sequence length="908" mass="97936">MNRVILFSKIWALILLQWIGGISYVNAQLSDTMARTASYDKMTVIVSGKLALCSHSERGSIVLTVQGGKAPYKFKWNNNDTSQNRVNLYAGTYTVWITDADGQMITESIVIQPPFPLILNPVDKRDASCGSGQDGYARISVKIGRGEPYQVTWSNGLKNVWEADNLAPGTYVVTVADRYNCDTSISFEIKAASEGISVSESVQNISCSSSQDGNIQLNVTGGQTPYTFKWSNGATTKDISNLSPGTYQVQVTDAKGCSFQASYAVQAASQIQILDDITQPSCTGSASGSIKLTVSGGKSPYTYQWSNGSTQSSVQNLVAGTYTVKVTDASGCYSEKQFTLANQSALSLSLVSKSDVLCFGDKTGKLDLNVTGAAGSTTVKWSDGSTTLDRDNLAPGTYTVTVKDQFCEVSSTFQISGPASEIQVSASPQNPSCAGNDGKISLTVSGGTAPYIYAWNNGASAKDLSSLGEGKYEVTITDENGCSVQKSFDLVSPLPLAYQEEITQPSCAGESTGAIKLTVSGGNAPYTYLWSNGSVHSSAQNLAAGIHQVKITDATGCVVERQFELTNQSALKVEAINVAPVSCQGKEDGAIELTISGAKGNVKFNWSDNSNAGSSRTNLKSGTYEVLISDESGCTISQQVQVAETIQLQARVESTLDVDCESGKVTGRAWVAITGGKEPYTYQWSNTNFKEKEIEFSKSGLLKVKVTDALGCEVEAQAMVTFPDFSNQGARLNFEYRKLVFTNEPEVMVEEEILFESDISPEFIAWEWEFGDGQKSSEKDPIHVFKAPGTYVVKLTGFDIFGCDLQEVNEVVVNQPEEMMVIPNAFSPNGDNLNDTFIPKMRGVDEFNMQVFNLWGEKLYEASGVEASGWDGTYKGQLVPPGNYIYKIEYLTWEGIRKSASGSVSLIR</sequence>
<dbReference type="InterPro" id="IPR035986">
    <property type="entry name" value="PKD_dom_sf"/>
</dbReference>
<reference evidence="3" key="1">
    <citation type="submission" date="2015-09" db="EMBL/GenBank/DDBJ databases">
        <title>Complete sequence of Algoriphagus sp. M8-2.</title>
        <authorList>
            <person name="Shintani M."/>
        </authorList>
    </citation>
    <scope>NUCLEOTIDE SEQUENCE [LARGE SCALE GENOMIC DNA]</scope>
    <source>
        <strain evidence="3">M8-2</strain>
    </source>
</reference>
<dbReference type="InterPro" id="IPR013783">
    <property type="entry name" value="Ig-like_fold"/>
</dbReference>
<dbReference type="Proteomes" id="UP000073816">
    <property type="component" value="Chromosome"/>
</dbReference>
<evidence type="ECO:0000313" key="2">
    <source>
        <dbReference type="EMBL" id="AMQ55330.1"/>
    </source>
</evidence>
<reference evidence="2 3" key="2">
    <citation type="journal article" date="2016" name="Genome Announc.">
        <title>Complete Genome Sequence of Algoriphagus sp. Strain M8-2, Isolated from a Brackish Lake.</title>
        <authorList>
            <person name="Muraguchi Y."/>
            <person name="Kushimoto K."/>
            <person name="Ohtsubo Y."/>
            <person name="Suzuki T."/>
            <person name="Dohra H."/>
            <person name="Kimbara K."/>
            <person name="Shintani M."/>
        </authorList>
    </citation>
    <scope>NUCLEOTIDE SEQUENCE [LARGE SCALE GENOMIC DNA]</scope>
    <source>
        <strain evidence="2 3">M8-2</strain>
    </source>
</reference>
<evidence type="ECO:0000259" key="1">
    <source>
        <dbReference type="PROSITE" id="PS50093"/>
    </source>
</evidence>
<dbReference type="InterPro" id="IPR022409">
    <property type="entry name" value="PKD/Chitinase_dom"/>
</dbReference>
<dbReference type="InterPro" id="IPR000601">
    <property type="entry name" value="PKD_dom"/>
</dbReference>
<dbReference type="OrthoDB" id="7794186at2"/>
<dbReference type="InterPro" id="IPR026341">
    <property type="entry name" value="T9SS_type_B"/>
</dbReference>
<dbReference type="Pfam" id="PF18911">
    <property type="entry name" value="PKD_4"/>
    <property type="match status" value="1"/>
</dbReference>
<dbReference type="NCBIfam" id="TIGR04131">
    <property type="entry name" value="Bac_Flav_CTERM"/>
    <property type="match status" value="1"/>
</dbReference>
<feature type="domain" description="PKD" evidence="1">
    <location>
        <begin position="760"/>
        <end position="802"/>
    </location>
</feature>
<dbReference type="PROSITE" id="PS50093">
    <property type="entry name" value="PKD"/>
    <property type="match status" value="1"/>
</dbReference>
<gene>
    <name evidence="2" type="ORF">AO498_02905</name>
</gene>
<protein>
    <recommendedName>
        <fullName evidence="1">PKD domain-containing protein</fullName>
    </recommendedName>
</protein>
<name>A0A142EJM5_9BACT</name>
<dbReference type="AlphaFoldDB" id="A0A142EJM5"/>
<dbReference type="Pfam" id="PF13585">
    <property type="entry name" value="CHU_C"/>
    <property type="match status" value="1"/>
</dbReference>
<dbReference type="InterPro" id="IPR025667">
    <property type="entry name" value="SprB_repeat"/>
</dbReference>
<dbReference type="Pfam" id="PF13573">
    <property type="entry name" value="SprB"/>
    <property type="match status" value="8"/>
</dbReference>
<accession>A0A142EJM5</accession>
<dbReference type="STRING" id="1727163.AO498_02905"/>
<dbReference type="Gene3D" id="2.60.40.740">
    <property type="match status" value="6"/>
</dbReference>
<dbReference type="KEGG" id="alm:AO498_02905"/>
<dbReference type="CDD" id="cd00146">
    <property type="entry name" value="PKD"/>
    <property type="match status" value="1"/>
</dbReference>
<dbReference type="EMBL" id="CP012836">
    <property type="protein sequence ID" value="AMQ55330.1"/>
    <property type="molecule type" value="Genomic_DNA"/>
</dbReference>
<dbReference type="PATRIC" id="fig|1727163.4.peg.603"/>
<keyword evidence="3" id="KW-1185">Reference proteome</keyword>
<organism evidence="2 3">
    <name type="scientific">Algoriphagus sanaruensis</name>
    <dbReference type="NCBI Taxonomy" id="1727163"/>
    <lineage>
        <taxon>Bacteria</taxon>
        <taxon>Pseudomonadati</taxon>
        <taxon>Bacteroidota</taxon>
        <taxon>Cytophagia</taxon>
        <taxon>Cytophagales</taxon>
        <taxon>Cyclobacteriaceae</taxon>
        <taxon>Algoriphagus</taxon>
    </lineage>
</organism>
<proteinExistence type="predicted"/>
<dbReference type="Gene3D" id="2.60.40.10">
    <property type="entry name" value="Immunoglobulins"/>
    <property type="match status" value="1"/>
</dbReference>